<keyword evidence="5" id="KW-0067">ATP-binding</keyword>
<accession>A0A085GFK0</accession>
<evidence type="ECO:0000256" key="2">
    <source>
        <dbReference type="ARBA" id="ARBA00010393"/>
    </source>
</evidence>
<gene>
    <name evidence="10" type="ORF">GEAM_1522</name>
</gene>
<comment type="subcellular location">
    <subcellularLocation>
        <location evidence="1">Cytoplasm</location>
    </subcellularLocation>
</comment>
<dbReference type="GO" id="GO:0005524">
    <property type="term" value="F:ATP binding"/>
    <property type="evidence" value="ECO:0007669"/>
    <property type="project" value="UniProtKB-KW"/>
</dbReference>
<evidence type="ECO:0000256" key="3">
    <source>
        <dbReference type="ARBA" id="ARBA00022490"/>
    </source>
</evidence>
<dbReference type="GO" id="GO:0005829">
    <property type="term" value="C:cytosol"/>
    <property type="evidence" value="ECO:0007669"/>
    <property type="project" value="TreeGrafter"/>
</dbReference>
<dbReference type="EMBL" id="JMPJ01000041">
    <property type="protein sequence ID" value="KFC82495.1"/>
    <property type="molecule type" value="Genomic_DNA"/>
</dbReference>
<evidence type="ECO:0000256" key="8">
    <source>
        <dbReference type="SAM" id="MobiDB-lite"/>
    </source>
</evidence>
<keyword evidence="11" id="KW-1185">Reference proteome</keyword>
<dbReference type="AlphaFoldDB" id="A0A085GFK0"/>
<reference evidence="10 11" key="1">
    <citation type="submission" date="2014-05" db="EMBL/GenBank/DDBJ databases">
        <title>ATOL: Assembling a taxonomically balanced genome-scale reconstruction of the evolutionary history of the Enterobacteriaceae.</title>
        <authorList>
            <person name="Plunkett G.III."/>
            <person name="Neeno-Eckwall E.C."/>
            <person name="Glasner J.D."/>
            <person name="Perna N.T."/>
        </authorList>
    </citation>
    <scope>NUCLEOTIDE SEQUENCE [LARGE SCALE GENOMIC DNA]</scope>
    <source>
        <strain evidence="10 11">ATCC 33852</strain>
    </source>
</reference>
<evidence type="ECO:0000256" key="5">
    <source>
        <dbReference type="ARBA" id="ARBA00022840"/>
    </source>
</evidence>
<keyword evidence="3" id="KW-0963">Cytoplasm</keyword>
<dbReference type="InterPro" id="IPR003714">
    <property type="entry name" value="PhoH"/>
</dbReference>
<evidence type="ECO:0000256" key="1">
    <source>
        <dbReference type="ARBA" id="ARBA00004496"/>
    </source>
</evidence>
<feature type="compositionally biased region" description="Basic and acidic residues" evidence="8">
    <location>
        <begin position="1"/>
        <end position="21"/>
    </location>
</feature>
<dbReference type="RefSeq" id="WP_034790157.1">
    <property type="nucleotide sequence ID" value="NZ_JMPJ01000041.1"/>
</dbReference>
<dbReference type="PANTHER" id="PTHR30473">
    <property type="entry name" value="PROTEIN PHOH"/>
    <property type="match status" value="1"/>
</dbReference>
<dbReference type="Proteomes" id="UP000028640">
    <property type="component" value="Unassembled WGS sequence"/>
</dbReference>
<dbReference type="InterPro" id="IPR027417">
    <property type="entry name" value="P-loop_NTPase"/>
</dbReference>
<keyword evidence="4" id="KW-0547">Nucleotide-binding</keyword>
<proteinExistence type="inferred from homology"/>
<dbReference type="GeneID" id="78379869"/>
<organism evidence="10 11">
    <name type="scientific">Ewingella americana (strain ATCC 33852 / DSM 4580 / CCUG 14506 / JCM 5911 / LMG 7869 / NCTC 12157 / CDC 1468-78)</name>
    <dbReference type="NCBI Taxonomy" id="910964"/>
    <lineage>
        <taxon>Bacteria</taxon>
        <taxon>Pseudomonadati</taxon>
        <taxon>Pseudomonadota</taxon>
        <taxon>Gammaproteobacteria</taxon>
        <taxon>Enterobacterales</taxon>
        <taxon>Yersiniaceae</taxon>
        <taxon>Ewingella</taxon>
    </lineage>
</organism>
<dbReference type="SUPFAM" id="SSF52540">
    <property type="entry name" value="P-loop containing nucleoside triphosphate hydrolases"/>
    <property type="match status" value="1"/>
</dbReference>
<dbReference type="FunFam" id="3.40.50.300:FF:000455">
    <property type="entry name" value="Phosphate starvation-inducible ATPase PhoH"/>
    <property type="match status" value="1"/>
</dbReference>
<comment type="similarity">
    <text evidence="2">Belongs to the PhoH family.</text>
</comment>
<protein>
    <recommendedName>
        <fullName evidence="6">Protein PhoH</fullName>
    </recommendedName>
    <alternativeName>
        <fullName evidence="7">Phosphate starvation-inducible protein PsiH</fullName>
    </alternativeName>
</protein>
<dbReference type="PANTHER" id="PTHR30473:SF3">
    <property type="entry name" value="PROTEIN PHOH"/>
    <property type="match status" value="1"/>
</dbReference>
<name>A0A085GFK0_EWIA3</name>
<evidence type="ECO:0000313" key="11">
    <source>
        <dbReference type="Proteomes" id="UP000028640"/>
    </source>
</evidence>
<dbReference type="eggNOG" id="COG1702">
    <property type="taxonomic scope" value="Bacteria"/>
</dbReference>
<evidence type="ECO:0000256" key="4">
    <source>
        <dbReference type="ARBA" id="ARBA00022741"/>
    </source>
</evidence>
<evidence type="ECO:0000256" key="6">
    <source>
        <dbReference type="ARBA" id="ARBA00073277"/>
    </source>
</evidence>
<dbReference type="OrthoDB" id="9805148at2"/>
<dbReference type="Gene3D" id="3.40.50.300">
    <property type="entry name" value="P-loop containing nucleotide triphosphate hydrolases"/>
    <property type="match status" value="1"/>
</dbReference>
<feature type="region of interest" description="Disordered" evidence="8">
    <location>
        <begin position="1"/>
        <end position="34"/>
    </location>
</feature>
<evidence type="ECO:0000313" key="10">
    <source>
        <dbReference type="EMBL" id="KFC82495.1"/>
    </source>
</evidence>
<feature type="domain" description="PhoH-like protein" evidence="9">
    <location>
        <begin position="57"/>
        <end position="261"/>
    </location>
</feature>
<sequence>MGRQKEVIKARREAKRVIRRDSRSHRQREEESVTSLIQMGGVESIGMARDSRDTSPIQARTEAQGHYLSAIENKQLIFATGEAGCGKTFISAAKAAEALIHKEIDRIIVTRPVLQADEDLGFLPGDISEKFAPYFRPVYDILLRRLGSSFMQYCLRPEIGKVEIAPFAYMRGRTFENAVVILDEAQNVTASQMKMFLTRLGENVTVIVNGDVTQCDLPRGVVSGLSDAMSRFEEDEMVGIIQFGKEDCVRSELCKRTLHAYS</sequence>
<dbReference type="STRING" id="910964.GEAM_1522"/>
<dbReference type="Pfam" id="PF02562">
    <property type="entry name" value="PhoH"/>
    <property type="match status" value="1"/>
</dbReference>
<comment type="caution">
    <text evidence="10">The sequence shown here is derived from an EMBL/GenBank/DDBJ whole genome shotgun (WGS) entry which is preliminary data.</text>
</comment>
<dbReference type="InterPro" id="IPR051451">
    <property type="entry name" value="PhoH2-like"/>
</dbReference>
<evidence type="ECO:0000259" key="9">
    <source>
        <dbReference type="Pfam" id="PF02562"/>
    </source>
</evidence>
<evidence type="ECO:0000256" key="7">
    <source>
        <dbReference type="ARBA" id="ARBA00078236"/>
    </source>
</evidence>
<dbReference type="NCBIfam" id="NF007827">
    <property type="entry name" value="PRK10536.1"/>
    <property type="match status" value="1"/>
</dbReference>